<gene>
    <name evidence="4" type="ORF">EDC26_11946</name>
</gene>
<dbReference type="InterPro" id="IPR048332">
    <property type="entry name" value="GD_AH_C"/>
</dbReference>
<dbReference type="InterPro" id="IPR044144">
    <property type="entry name" value="SAF_UxaA/GarD"/>
</dbReference>
<dbReference type="InterPro" id="IPR052172">
    <property type="entry name" value="UxaA_altronate/galactarate_dh"/>
</dbReference>
<dbReference type="Pfam" id="PF20629">
    <property type="entry name" value="GD_AH_C"/>
    <property type="match status" value="1"/>
</dbReference>
<dbReference type="InterPro" id="IPR013974">
    <property type="entry name" value="SAF"/>
</dbReference>
<dbReference type="InterPro" id="IPR007392">
    <property type="entry name" value="GD_AH_second"/>
</dbReference>
<keyword evidence="2" id="KW-0456">Lyase</keyword>
<evidence type="ECO:0000259" key="3">
    <source>
        <dbReference type="SMART" id="SM00858"/>
    </source>
</evidence>
<dbReference type="GO" id="GO:0016787">
    <property type="term" value="F:hydrolase activity"/>
    <property type="evidence" value="ECO:0007669"/>
    <property type="project" value="UniProtKB-KW"/>
</dbReference>
<dbReference type="PANTHER" id="PTHR30536:SF5">
    <property type="entry name" value="ALTRONATE DEHYDRATASE"/>
    <property type="match status" value="1"/>
</dbReference>
<keyword evidence="5" id="KW-1185">Reference proteome</keyword>
<evidence type="ECO:0000256" key="2">
    <source>
        <dbReference type="ARBA" id="ARBA00023239"/>
    </source>
</evidence>
<dbReference type="GO" id="GO:0019698">
    <property type="term" value="P:D-galacturonate catabolic process"/>
    <property type="evidence" value="ECO:0007669"/>
    <property type="project" value="TreeGrafter"/>
</dbReference>
<evidence type="ECO:0000256" key="1">
    <source>
        <dbReference type="ARBA" id="ARBA00010986"/>
    </source>
</evidence>
<comment type="caution">
    <text evidence="4">The sequence shown here is derived from an EMBL/GenBank/DDBJ whole genome shotgun (WGS) entry which is preliminary data.</text>
</comment>
<dbReference type="Gene3D" id="2.30.130.110">
    <property type="match status" value="1"/>
</dbReference>
<protein>
    <submittedName>
        <fullName evidence="4">Altronate hydrolase</fullName>
    </submittedName>
</protein>
<organism evidence="4 5">
    <name type="scientific">Paralcaligenes ureilyticus</name>
    <dbReference type="NCBI Taxonomy" id="627131"/>
    <lineage>
        <taxon>Bacteria</taxon>
        <taxon>Pseudomonadati</taxon>
        <taxon>Pseudomonadota</taxon>
        <taxon>Betaproteobacteria</taxon>
        <taxon>Burkholderiales</taxon>
        <taxon>Alcaligenaceae</taxon>
        <taxon>Paralcaligenes</taxon>
    </lineage>
</organism>
<sequence length="520" mass="55530">MAQEISIPVDEIGRLDQAPAVIRLNQNDDVLIATRDIKPGTAIAAENIAASEAIPAGHKMAAHAISAGDAIRRYDQIIGFASCDIAAGQHIHLHNMTMHNFARDYAFCADVKPVRKPPAALTFNGFVRPDGRVATRNYIGVVSSVNCSARVCRQIADAFRDEALGAFPNVDGVVPITHKTGCGMASKGEGIDLLRRVIAGYIRHPNFAGVLFVGLGCESNQISSLLAAEHLAESNRLRTLTIQDTGGSRKTIERGIEIVREMLAVANRDERQPLPISHITVGLQCGGSDGYSGITANPALGAAMDLLVEHGGTAILSETPEIYGAEHLLTRRAISRAVGEKLVDRIHWWEKYTERLGGEMNNNPSPGNKAGGLTTILEKSLGAVAKAGTSNLSDVVEYAQTVTAHGLVFMDTPGYDPVSATGQVAGGANVICFTTGRGSVYGCKPSPSLKLATNSTMYRRMSEDMDINCGEILDGANTVQQVGEQIFRRIIEVASGDRTKSELQGFGEDEFAPWILGPTM</sequence>
<keyword evidence="4" id="KW-0378">Hydrolase</keyword>
<dbReference type="EMBL" id="SMAJ01000019">
    <property type="protein sequence ID" value="TCT02320.1"/>
    <property type="molecule type" value="Genomic_DNA"/>
</dbReference>
<evidence type="ECO:0000313" key="5">
    <source>
        <dbReference type="Proteomes" id="UP000295525"/>
    </source>
</evidence>
<proteinExistence type="inferred from homology"/>
<evidence type="ECO:0000313" key="4">
    <source>
        <dbReference type="EMBL" id="TCT02320.1"/>
    </source>
</evidence>
<reference evidence="4 5" key="1">
    <citation type="submission" date="2019-03" db="EMBL/GenBank/DDBJ databases">
        <title>Genomic Encyclopedia of Type Strains, Phase IV (KMG-IV): sequencing the most valuable type-strain genomes for metagenomic binning, comparative biology and taxonomic classification.</title>
        <authorList>
            <person name="Goeker M."/>
        </authorList>
    </citation>
    <scope>NUCLEOTIDE SEQUENCE [LARGE SCALE GENOMIC DNA]</scope>
    <source>
        <strain evidence="4 5">DSM 24591</strain>
    </source>
</reference>
<dbReference type="CDD" id="cd11613">
    <property type="entry name" value="SAF_AH_GD"/>
    <property type="match status" value="1"/>
</dbReference>
<dbReference type="GO" id="GO:0016829">
    <property type="term" value="F:lyase activity"/>
    <property type="evidence" value="ECO:0007669"/>
    <property type="project" value="UniProtKB-KW"/>
</dbReference>
<dbReference type="AlphaFoldDB" id="A0A4R3LPK1"/>
<dbReference type="SMART" id="SM00858">
    <property type="entry name" value="SAF"/>
    <property type="match status" value="1"/>
</dbReference>
<dbReference type="PANTHER" id="PTHR30536">
    <property type="entry name" value="ALTRONATE/GALACTARATE DEHYDRATASE"/>
    <property type="match status" value="1"/>
</dbReference>
<dbReference type="Pfam" id="PF08666">
    <property type="entry name" value="SAF"/>
    <property type="match status" value="1"/>
</dbReference>
<dbReference type="Proteomes" id="UP000295525">
    <property type="component" value="Unassembled WGS sequence"/>
</dbReference>
<name>A0A4R3LPK1_9BURK</name>
<accession>A0A4R3LPK1</accession>
<comment type="similarity">
    <text evidence="1">Belongs to the UxaA family.</text>
</comment>
<dbReference type="Pfam" id="PF04295">
    <property type="entry name" value="GD_AH_second"/>
    <property type="match status" value="1"/>
</dbReference>
<feature type="domain" description="SAF" evidence="3">
    <location>
        <begin position="28"/>
        <end position="97"/>
    </location>
</feature>